<dbReference type="PANTHER" id="PTHR44520">
    <property type="entry name" value="RESPONSE REGULATOR RCP1-RELATED"/>
    <property type="match status" value="1"/>
</dbReference>
<proteinExistence type="predicted"/>
<dbReference type="SMART" id="SM00448">
    <property type="entry name" value="REC"/>
    <property type="match status" value="1"/>
</dbReference>
<keyword evidence="1" id="KW-0597">Phosphoprotein</keyword>
<evidence type="ECO:0000259" key="2">
    <source>
        <dbReference type="PROSITE" id="PS50110"/>
    </source>
</evidence>
<dbReference type="AlphaFoldDB" id="A0A1M5JMG0"/>
<reference evidence="3 4" key="1">
    <citation type="submission" date="2016-11" db="EMBL/GenBank/DDBJ databases">
        <authorList>
            <person name="Jaros S."/>
            <person name="Januszkiewicz K."/>
            <person name="Wedrychowicz H."/>
        </authorList>
    </citation>
    <scope>NUCLEOTIDE SEQUENCE [LARGE SCALE GENOMIC DNA]</scope>
    <source>
        <strain evidence="3 4">DSM 24574</strain>
    </source>
</reference>
<feature type="modified residue" description="4-aspartylphosphate" evidence="1">
    <location>
        <position position="60"/>
    </location>
</feature>
<dbReference type="RefSeq" id="WP_073129901.1">
    <property type="nucleotide sequence ID" value="NZ_FQWQ01000001.1"/>
</dbReference>
<dbReference type="EMBL" id="FQWQ01000001">
    <property type="protein sequence ID" value="SHG41449.1"/>
    <property type="molecule type" value="Genomic_DNA"/>
</dbReference>
<dbReference type="STRING" id="947013.SAMN04488109_0146"/>
<dbReference type="Proteomes" id="UP000184212">
    <property type="component" value="Unassembled WGS sequence"/>
</dbReference>
<evidence type="ECO:0000256" key="1">
    <source>
        <dbReference type="PROSITE-ProRule" id="PRU00169"/>
    </source>
</evidence>
<accession>A0A1M5JMG0</accession>
<evidence type="ECO:0000313" key="3">
    <source>
        <dbReference type="EMBL" id="SHG41449.1"/>
    </source>
</evidence>
<dbReference type="InterPro" id="IPR052893">
    <property type="entry name" value="TCS_response_regulator"/>
</dbReference>
<sequence length="131" mass="14770">MSLYRTILLVDDDKEDQEIFRDAIEEVDTSVHCLCANNGEEALVLLSNDITAQPDLLFIDLNMPRLNGKQVLQEIKKQPHLDGIPVIMYSTFFGEADIAEITAAGAVHHMIKPTKFADLCESLERILATRW</sequence>
<organism evidence="3 4">
    <name type="scientific">Chryseolinea serpens</name>
    <dbReference type="NCBI Taxonomy" id="947013"/>
    <lineage>
        <taxon>Bacteria</taxon>
        <taxon>Pseudomonadati</taxon>
        <taxon>Bacteroidota</taxon>
        <taxon>Cytophagia</taxon>
        <taxon>Cytophagales</taxon>
        <taxon>Fulvivirgaceae</taxon>
        <taxon>Chryseolinea</taxon>
    </lineage>
</organism>
<protein>
    <submittedName>
        <fullName evidence="3">Response regulator receiver domain-containing protein</fullName>
    </submittedName>
</protein>
<feature type="domain" description="Response regulatory" evidence="2">
    <location>
        <begin position="6"/>
        <end position="127"/>
    </location>
</feature>
<dbReference type="OrthoDB" id="7631574at2"/>
<dbReference type="InterPro" id="IPR011006">
    <property type="entry name" value="CheY-like_superfamily"/>
</dbReference>
<keyword evidence="4" id="KW-1185">Reference proteome</keyword>
<name>A0A1M5JMG0_9BACT</name>
<dbReference type="InterPro" id="IPR001789">
    <property type="entry name" value="Sig_transdc_resp-reg_receiver"/>
</dbReference>
<dbReference type="GO" id="GO:0000160">
    <property type="term" value="P:phosphorelay signal transduction system"/>
    <property type="evidence" value="ECO:0007669"/>
    <property type="project" value="InterPro"/>
</dbReference>
<dbReference type="PANTHER" id="PTHR44520:SF2">
    <property type="entry name" value="RESPONSE REGULATOR RCP1"/>
    <property type="match status" value="1"/>
</dbReference>
<dbReference type="Pfam" id="PF00072">
    <property type="entry name" value="Response_reg"/>
    <property type="match status" value="1"/>
</dbReference>
<evidence type="ECO:0000313" key="4">
    <source>
        <dbReference type="Proteomes" id="UP000184212"/>
    </source>
</evidence>
<dbReference type="SUPFAM" id="SSF52172">
    <property type="entry name" value="CheY-like"/>
    <property type="match status" value="1"/>
</dbReference>
<gene>
    <name evidence="3" type="ORF">SAMN04488109_0146</name>
</gene>
<dbReference type="PROSITE" id="PS50110">
    <property type="entry name" value="RESPONSE_REGULATORY"/>
    <property type="match status" value="1"/>
</dbReference>
<dbReference type="Gene3D" id="3.40.50.2300">
    <property type="match status" value="1"/>
</dbReference>